<proteinExistence type="inferred from homology"/>
<evidence type="ECO:0000256" key="2">
    <source>
        <dbReference type="ARBA" id="ARBA00022845"/>
    </source>
</evidence>
<dbReference type="RefSeq" id="WP_115164336.1">
    <property type="nucleotide sequence ID" value="NZ_JAOXDD010000006.1"/>
</dbReference>
<evidence type="ECO:0000256" key="3">
    <source>
        <dbReference type="ARBA" id="ARBA00022917"/>
    </source>
</evidence>
<dbReference type="InterPro" id="IPR005872">
    <property type="entry name" value="SUI1_arc_bac"/>
</dbReference>
<dbReference type="GO" id="GO:0003729">
    <property type="term" value="F:mRNA binding"/>
    <property type="evidence" value="ECO:0007669"/>
    <property type="project" value="TreeGrafter"/>
</dbReference>
<dbReference type="OrthoDB" id="9792915at2"/>
<keyword evidence="6" id="KW-0396">Initiation factor</keyword>
<dbReference type="GO" id="GO:0003743">
    <property type="term" value="F:translation initiation factor activity"/>
    <property type="evidence" value="ECO:0007669"/>
    <property type="project" value="UniProtKB-KW"/>
</dbReference>
<dbReference type="NCBIfam" id="TIGR01158">
    <property type="entry name" value="SUI1_rel"/>
    <property type="match status" value="1"/>
</dbReference>
<dbReference type="PANTHER" id="PTHR12789:SF0">
    <property type="entry name" value="DENSITY-REGULATED PROTEIN"/>
    <property type="match status" value="1"/>
</dbReference>
<dbReference type="CDD" id="cd11567">
    <property type="entry name" value="YciH_like"/>
    <property type="match status" value="1"/>
</dbReference>
<dbReference type="NCBIfam" id="NF006536">
    <property type="entry name" value="PRK09019.1"/>
    <property type="match status" value="1"/>
</dbReference>
<evidence type="ECO:0000313" key="7">
    <source>
        <dbReference type="Proteomes" id="UP000255129"/>
    </source>
</evidence>
<evidence type="ECO:0000313" key="6">
    <source>
        <dbReference type="EMBL" id="SUC35626.1"/>
    </source>
</evidence>
<sequence length="108" mass="11670">MSDANSRLVYSTDIGRIEEEKPQVTRPKGDGIVRIRRETSGRKGKGVCVVTGLDLNDVELTKLAAELKKKCGCGGAVKEGDIEIQGDKRDLLKQLLEAKGYQVKLAGG</sequence>
<dbReference type="InterPro" id="IPR050318">
    <property type="entry name" value="DENR/SUI1_TIF"/>
</dbReference>
<dbReference type="AlphaFoldDB" id="A0A379G3Z7"/>
<dbReference type="InterPro" id="IPR001950">
    <property type="entry name" value="SUI1"/>
</dbReference>
<evidence type="ECO:0000256" key="1">
    <source>
        <dbReference type="ARBA" id="ARBA00005422"/>
    </source>
</evidence>
<dbReference type="PANTHER" id="PTHR12789">
    <property type="entry name" value="DENSITY-REGULATED PROTEIN HOMOLOG"/>
    <property type="match status" value="1"/>
</dbReference>
<organism evidence="6 7">
    <name type="scientific">Providencia rustigianii</name>
    <dbReference type="NCBI Taxonomy" id="158850"/>
    <lineage>
        <taxon>Bacteria</taxon>
        <taxon>Pseudomonadati</taxon>
        <taxon>Pseudomonadota</taxon>
        <taxon>Gammaproteobacteria</taxon>
        <taxon>Enterobacterales</taxon>
        <taxon>Morganellaceae</taxon>
        <taxon>Providencia</taxon>
    </lineage>
</organism>
<dbReference type="Proteomes" id="UP000255129">
    <property type="component" value="Unassembled WGS sequence"/>
</dbReference>
<dbReference type="PROSITE" id="PS50296">
    <property type="entry name" value="SUI1"/>
    <property type="match status" value="1"/>
</dbReference>
<name>A0A379G3Z7_9GAMM</name>
<comment type="similarity">
    <text evidence="1">Belongs to the SUI1 family.</text>
</comment>
<accession>A0A379G3Z7</accession>
<keyword evidence="3" id="KW-0648">Protein biosynthesis</keyword>
<dbReference type="InterPro" id="IPR036877">
    <property type="entry name" value="SUI1_dom_sf"/>
</dbReference>
<dbReference type="EMBL" id="UGUA01000002">
    <property type="protein sequence ID" value="SUC35626.1"/>
    <property type="molecule type" value="Genomic_DNA"/>
</dbReference>
<dbReference type="GO" id="GO:0001731">
    <property type="term" value="P:formation of translation preinitiation complex"/>
    <property type="evidence" value="ECO:0007669"/>
    <property type="project" value="TreeGrafter"/>
</dbReference>
<dbReference type="PIRSF" id="PIRSF037511">
    <property type="entry name" value="Transl_init_SUI1_pro"/>
    <property type="match status" value="1"/>
</dbReference>
<evidence type="ECO:0000259" key="5">
    <source>
        <dbReference type="PROSITE" id="PS50296"/>
    </source>
</evidence>
<evidence type="ECO:0000256" key="4">
    <source>
        <dbReference type="ARBA" id="ARBA00070462"/>
    </source>
</evidence>
<reference evidence="6 7" key="1">
    <citation type="submission" date="2018-06" db="EMBL/GenBank/DDBJ databases">
        <authorList>
            <consortium name="Pathogen Informatics"/>
            <person name="Doyle S."/>
        </authorList>
    </citation>
    <scope>NUCLEOTIDE SEQUENCE [LARGE SCALE GENOMIC DNA]</scope>
    <source>
        <strain evidence="6 7">NCTC12026</strain>
    </source>
</reference>
<dbReference type="FunFam" id="3.30.780.10:FF:000002">
    <property type="entry name" value="Stress response translation initiation inhibitor"/>
    <property type="match status" value="1"/>
</dbReference>
<protein>
    <recommendedName>
        <fullName evidence="4">Uncharacterized protein YciH</fullName>
    </recommendedName>
</protein>
<dbReference type="SUPFAM" id="SSF55159">
    <property type="entry name" value="eIF1-like"/>
    <property type="match status" value="1"/>
</dbReference>
<dbReference type="GO" id="GO:0006417">
    <property type="term" value="P:regulation of translation"/>
    <property type="evidence" value="ECO:0007669"/>
    <property type="project" value="UniProtKB-KW"/>
</dbReference>
<feature type="domain" description="SUI1" evidence="5">
    <location>
        <begin position="37"/>
        <end position="100"/>
    </location>
</feature>
<gene>
    <name evidence="6" type="primary">yciH</name>
    <name evidence="6" type="ORF">NCTC12026_02023</name>
</gene>
<keyword evidence="2" id="KW-0810">Translation regulation</keyword>
<dbReference type="Gene3D" id="3.30.780.10">
    <property type="entry name" value="SUI1-like domain"/>
    <property type="match status" value="1"/>
</dbReference>
<dbReference type="GO" id="GO:0002188">
    <property type="term" value="P:translation reinitiation"/>
    <property type="evidence" value="ECO:0007669"/>
    <property type="project" value="TreeGrafter"/>
</dbReference>
<dbReference type="Pfam" id="PF01253">
    <property type="entry name" value="SUI1"/>
    <property type="match status" value="1"/>
</dbReference>